<keyword evidence="2 5" id="KW-0378">Hydrolase</keyword>
<dbReference type="EC" id="3.5.1.87" evidence="5"/>
<evidence type="ECO:0000256" key="1">
    <source>
        <dbReference type="ARBA" id="ARBA00006153"/>
    </source>
</evidence>
<keyword evidence="6" id="KW-1185">Reference proteome</keyword>
<dbReference type="NCBIfam" id="TIGR01879">
    <property type="entry name" value="hydantase"/>
    <property type="match status" value="1"/>
</dbReference>
<feature type="binding site" evidence="3">
    <location>
        <position position="131"/>
    </location>
    <ligand>
        <name>Zn(2+)</name>
        <dbReference type="ChEBI" id="CHEBI:29105"/>
        <label>2</label>
    </ligand>
</feature>
<feature type="binding site" evidence="3">
    <location>
        <position position="96"/>
    </location>
    <ligand>
        <name>Zn(2+)</name>
        <dbReference type="ChEBI" id="CHEBI:29105"/>
        <label>1</label>
    </ligand>
</feature>
<dbReference type="EMBL" id="MCRJ01000013">
    <property type="protein sequence ID" value="ODN71833.1"/>
    <property type="molecule type" value="Genomic_DNA"/>
</dbReference>
<reference evidence="5 6" key="1">
    <citation type="submission" date="2016-07" db="EMBL/GenBank/DDBJ databases">
        <title>Draft Genome Sequence of Methylobrevis pamukkalensis PK2.</title>
        <authorList>
            <person name="Vasilenko O.V."/>
            <person name="Doronina N.V."/>
            <person name="Shmareva M.N."/>
            <person name="Tarlachkov S.V."/>
            <person name="Mustakhimov I."/>
            <person name="Trotsenko Y.A."/>
        </authorList>
    </citation>
    <scope>NUCLEOTIDE SEQUENCE [LARGE SCALE GENOMIC DNA]</scope>
    <source>
        <strain evidence="5 6">PK2</strain>
    </source>
</reference>
<protein>
    <submittedName>
        <fullName evidence="5">N-carbamoyl-L-amino acid hydrolase</fullName>
        <ecNumber evidence="5">3.5.1.87</ecNumber>
    </submittedName>
</protein>
<dbReference type="PATRIC" id="fig|1439726.3.peg.913"/>
<dbReference type="InterPro" id="IPR010158">
    <property type="entry name" value="Amidase_Cbmase"/>
</dbReference>
<dbReference type="Gene3D" id="3.30.70.360">
    <property type="match status" value="1"/>
</dbReference>
<comment type="similarity">
    <text evidence="1">Belongs to the peptidase M20 family.</text>
</comment>
<dbReference type="OrthoDB" id="9808195at2"/>
<dbReference type="CDD" id="cd03884">
    <property type="entry name" value="M20_bAS"/>
    <property type="match status" value="1"/>
</dbReference>
<feature type="binding site" evidence="3">
    <location>
        <position position="96"/>
    </location>
    <ligand>
        <name>Zn(2+)</name>
        <dbReference type="ChEBI" id="CHEBI:29105"/>
        <label>2</label>
    </ligand>
</feature>
<dbReference type="GO" id="GO:0050538">
    <property type="term" value="F:N-carbamoyl-L-amino-acid hydrolase activity"/>
    <property type="evidence" value="ECO:0007669"/>
    <property type="project" value="UniProtKB-EC"/>
</dbReference>
<gene>
    <name evidence="5" type="primary">amaB_1</name>
    <name evidence="5" type="ORF">A6302_00872</name>
</gene>
<dbReference type="GO" id="GO:0016813">
    <property type="term" value="F:hydrolase activity, acting on carbon-nitrogen (but not peptide) bonds, in linear amidines"/>
    <property type="evidence" value="ECO:0007669"/>
    <property type="project" value="InterPro"/>
</dbReference>
<dbReference type="AlphaFoldDB" id="A0A1E3H694"/>
<keyword evidence="3" id="KW-0862">Zinc</keyword>
<name>A0A1E3H694_9HYPH</name>
<feature type="domain" description="Peptidase M20 dimerisation" evidence="4">
    <location>
        <begin position="214"/>
        <end position="316"/>
    </location>
</feature>
<dbReference type="PANTHER" id="PTHR32494">
    <property type="entry name" value="ALLANTOATE DEIMINASE-RELATED"/>
    <property type="match status" value="1"/>
</dbReference>
<dbReference type="SUPFAM" id="SSF53187">
    <property type="entry name" value="Zn-dependent exopeptidases"/>
    <property type="match status" value="1"/>
</dbReference>
<dbReference type="Pfam" id="PF07687">
    <property type="entry name" value="M20_dimer"/>
    <property type="match status" value="1"/>
</dbReference>
<keyword evidence="3" id="KW-0479">Metal-binding</keyword>
<feature type="binding site" evidence="3">
    <location>
        <position position="385"/>
    </location>
    <ligand>
        <name>Zn(2+)</name>
        <dbReference type="ChEBI" id="CHEBI:29105"/>
        <label>2</label>
    </ligand>
</feature>
<dbReference type="Pfam" id="PF01546">
    <property type="entry name" value="Peptidase_M20"/>
    <property type="match status" value="1"/>
</dbReference>
<evidence type="ECO:0000256" key="2">
    <source>
        <dbReference type="ARBA" id="ARBA00022801"/>
    </source>
</evidence>
<dbReference type="SUPFAM" id="SSF55031">
    <property type="entry name" value="Bacterial exopeptidase dimerisation domain"/>
    <property type="match status" value="1"/>
</dbReference>
<dbReference type="GO" id="GO:0046872">
    <property type="term" value="F:metal ion binding"/>
    <property type="evidence" value="ECO:0007669"/>
    <property type="project" value="UniProtKB-KW"/>
</dbReference>
<feature type="binding site" evidence="3">
    <location>
        <position position="195"/>
    </location>
    <ligand>
        <name>Zn(2+)</name>
        <dbReference type="ChEBI" id="CHEBI:29105"/>
        <label>1</label>
    </ligand>
</feature>
<dbReference type="InterPro" id="IPR036264">
    <property type="entry name" value="Bact_exopeptidase_dim_dom"/>
</dbReference>
<accession>A0A1E3H694</accession>
<comment type="cofactor">
    <cofactor evidence="3">
        <name>Zn(2+)</name>
        <dbReference type="ChEBI" id="CHEBI:29105"/>
    </cofactor>
    <text evidence="3">Binds 2 Zn(2+) ions per subunit.</text>
</comment>
<evidence type="ECO:0000313" key="6">
    <source>
        <dbReference type="Proteomes" id="UP000094622"/>
    </source>
</evidence>
<dbReference type="RefSeq" id="WP_069305933.1">
    <property type="nucleotide sequence ID" value="NZ_MCRJ01000013.1"/>
</dbReference>
<evidence type="ECO:0000256" key="3">
    <source>
        <dbReference type="PIRSR" id="PIRSR001235-1"/>
    </source>
</evidence>
<evidence type="ECO:0000259" key="4">
    <source>
        <dbReference type="Pfam" id="PF07687"/>
    </source>
</evidence>
<feature type="binding site" evidence="3">
    <location>
        <position position="85"/>
    </location>
    <ligand>
        <name>Zn(2+)</name>
        <dbReference type="ChEBI" id="CHEBI:29105"/>
        <label>1</label>
    </ligand>
</feature>
<dbReference type="Proteomes" id="UP000094622">
    <property type="component" value="Unassembled WGS sequence"/>
</dbReference>
<dbReference type="PANTHER" id="PTHR32494:SF5">
    <property type="entry name" value="ALLANTOATE AMIDOHYDROLASE"/>
    <property type="match status" value="1"/>
</dbReference>
<dbReference type="PIRSF" id="PIRSF001235">
    <property type="entry name" value="Amidase_carbamoylase"/>
    <property type="match status" value="1"/>
</dbReference>
<sequence>MTPPRLSVDGDRLWGRLMALAGIGALPAGGVDRQALTAGEIEAWRLVIGWGRAIGMTPATDAAGNLFLTLPGTDPAALPLLAGSHLDTQPTGGKFDGAFGVLAALEAAETLHRAGLRLARDLIVVAWMNEEGSRFAPGMMGSAAFAGLRSLGQTRTVADAAGITVGAALDTLHAAFPDIARKPFGFPFAAFVEPHIEQARELQDTGTVIGIVTGIQGKTTFRVRIDGAEGHAGTVPPAARRDALASFARIAARLHDSVGTIDDAVRFTIGRIVAEPNAPSVIPARVVFSVDLRHPGNAVRDAAGLAIEAACRELAPPCTVTVERLVDAPSNDFDPGIGASIAASAQARGLPALPLLSAAGHDARHLAAVGPTAMIFIPCRDGVSHAEHEWAEPSHVTAGADVLLDTLLALGMTP</sequence>
<dbReference type="Gene3D" id="3.40.630.10">
    <property type="entry name" value="Zn peptidases"/>
    <property type="match status" value="1"/>
</dbReference>
<dbReference type="InterPro" id="IPR002933">
    <property type="entry name" value="Peptidase_M20"/>
</dbReference>
<proteinExistence type="inferred from homology"/>
<evidence type="ECO:0000313" key="5">
    <source>
        <dbReference type="EMBL" id="ODN71833.1"/>
    </source>
</evidence>
<dbReference type="InterPro" id="IPR011650">
    <property type="entry name" value="Peptidase_M20_dimer"/>
</dbReference>
<comment type="caution">
    <text evidence="5">The sequence shown here is derived from an EMBL/GenBank/DDBJ whole genome shotgun (WGS) entry which is preliminary data.</text>
</comment>
<organism evidence="5 6">
    <name type="scientific">Methylobrevis pamukkalensis</name>
    <dbReference type="NCBI Taxonomy" id="1439726"/>
    <lineage>
        <taxon>Bacteria</taxon>
        <taxon>Pseudomonadati</taxon>
        <taxon>Pseudomonadota</taxon>
        <taxon>Alphaproteobacteria</taxon>
        <taxon>Hyphomicrobiales</taxon>
        <taxon>Pleomorphomonadaceae</taxon>
        <taxon>Methylobrevis</taxon>
    </lineage>
</organism>